<reference evidence="3" key="1">
    <citation type="submission" date="2016-06" db="EMBL/GenBank/DDBJ databases">
        <title>First high quality genome sequence of Plasmodium coatneyi using continuous long reads from single molecule, real-time sequencing.</title>
        <authorList>
            <person name="Chien J.-T."/>
            <person name="Pakala S.B."/>
            <person name="Geraldo J.A."/>
            <person name="Lapp S.A."/>
            <person name="Barnwell J.W."/>
            <person name="Kissinger J.C."/>
            <person name="Galinski M.R."/>
            <person name="Humphrey J.C."/>
        </authorList>
    </citation>
    <scope>NUCLEOTIDE SEQUENCE [LARGE SCALE GENOMIC DNA]</scope>
    <source>
        <strain evidence="3">Hackeri</strain>
    </source>
</reference>
<dbReference type="OrthoDB" id="394287at2759"/>
<gene>
    <name evidence="2" type="ORF">PCOAH_00047720</name>
</gene>
<protein>
    <recommendedName>
        <fullName evidence="4">KIR protein</fullName>
    </recommendedName>
</protein>
<dbReference type="Proteomes" id="UP000092716">
    <property type="component" value="Chromosome 13"/>
</dbReference>
<dbReference type="Pfam" id="PF05795">
    <property type="entry name" value="Plasmodium_Vir"/>
    <property type="match status" value="1"/>
</dbReference>
<evidence type="ECO:0008006" key="4">
    <source>
        <dbReference type="Google" id="ProtNLM"/>
    </source>
</evidence>
<evidence type="ECO:0000313" key="2">
    <source>
        <dbReference type="EMBL" id="ANQ10717.1"/>
    </source>
</evidence>
<dbReference type="EMBL" id="CP016251">
    <property type="protein sequence ID" value="ANQ10717.1"/>
    <property type="molecule type" value="Genomic_DNA"/>
</dbReference>
<accession>A0A1B1E6X1</accession>
<feature type="region of interest" description="Disordered" evidence="1">
    <location>
        <begin position="433"/>
        <end position="482"/>
    </location>
</feature>
<sequence>MYESRDELPSKNIYDTLEKGVGGKWCTFRGGEKQKKPSELEGQLKISLSPYNGYDWELITIISSNYCSVCNDGKGGLEDLSDDDRYSFFYYWLGTKVNGRFNVSDFRAIMTKIYEKLKEFDSKCKCTNIYNGISKDRFQKSKEVFDYYYNYKKLKGNNEECRYYCGNNECDAPFKAASTAYSELTSTCKNEGGESYCEVFKTKRNQREYGQPQQLDCSAPRPQAVETSTSSSGLPQVTEVSIKLPSELEYSGFDTRNHCTESRGKDLYCSLDLKEKVKVALSTWNNDENLAPRIVSNYYHACNKEKGKEDTATYYDPCKFLFFWIGDKIKDKFREKIQLSPLMGAIYKALEELPFSNTPKRKCTPIYSSITKDRFPEAKILFDYYYDYNKIQNGRVYSNYPCNDKYKSSYEKAETTYGKVKQECMSTSGDPYCTKFNEGKSKEDGEYAPPHKLPEQTCPQPLARTDQTDHEDRRGKHRIKLP</sequence>
<dbReference type="KEGG" id="pcot:PCOAH_00047720"/>
<dbReference type="VEuPathDB" id="PlasmoDB:PCOAH_00047720"/>
<dbReference type="InterPro" id="IPR008780">
    <property type="entry name" value="Plasmodium_Vir"/>
</dbReference>
<name>A0A1B1E6X1_9APIC</name>
<dbReference type="GeneID" id="30911503"/>
<dbReference type="AlphaFoldDB" id="A0A1B1E6X1"/>
<evidence type="ECO:0000313" key="3">
    <source>
        <dbReference type="Proteomes" id="UP000092716"/>
    </source>
</evidence>
<feature type="region of interest" description="Disordered" evidence="1">
    <location>
        <begin position="211"/>
        <end position="232"/>
    </location>
</feature>
<organism evidence="2 3">
    <name type="scientific">Plasmodium coatneyi</name>
    <dbReference type="NCBI Taxonomy" id="208452"/>
    <lineage>
        <taxon>Eukaryota</taxon>
        <taxon>Sar</taxon>
        <taxon>Alveolata</taxon>
        <taxon>Apicomplexa</taxon>
        <taxon>Aconoidasida</taxon>
        <taxon>Haemosporida</taxon>
        <taxon>Plasmodiidae</taxon>
        <taxon>Plasmodium</taxon>
    </lineage>
</organism>
<dbReference type="RefSeq" id="XP_019917412.1">
    <property type="nucleotide sequence ID" value="XM_020061555.1"/>
</dbReference>
<evidence type="ECO:0000256" key="1">
    <source>
        <dbReference type="SAM" id="MobiDB-lite"/>
    </source>
</evidence>
<proteinExistence type="predicted"/>
<keyword evidence="3" id="KW-1185">Reference proteome</keyword>